<dbReference type="HAMAP" id="MF_00340">
    <property type="entry name" value="Ribosomal_bL32"/>
    <property type="match status" value="1"/>
</dbReference>
<accession>A0A7L5E208</accession>
<keyword evidence="8" id="KW-1185">Reference proteome</keyword>
<dbReference type="GO" id="GO:0015934">
    <property type="term" value="C:large ribosomal subunit"/>
    <property type="evidence" value="ECO:0007669"/>
    <property type="project" value="InterPro"/>
</dbReference>
<evidence type="ECO:0000256" key="1">
    <source>
        <dbReference type="ARBA" id="ARBA00008560"/>
    </source>
</evidence>
<dbReference type="PANTHER" id="PTHR35534:SF1">
    <property type="entry name" value="LARGE RIBOSOMAL SUBUNIT PROTEIN BL32"/>
    <property type="match status" value="1"/>
</dbReference>
<dbReference type="Pfam" id="PF01783">
    <property type="entry name" value="Ribosomal_L32p"/>
    <property type="match status" value="1"/>
</dbReference>
<dbReference type="RefSeq" id="WP_169608026.1">
    <property type="nucleotide sequence ID" value="NZ_CP051682.1"/>
</dbReference>
<dbReference type="EMBL" id="CP051682">
    <property type="protein sequence ID" value="QJD96578.1"/>
    <property type="molecule type" value="Genomic_DNA"/>
</dbReference>
<gene>
    <name evidence="5 7" type="primary">rpmF</name>
    <name evidence="7" type="ORF">HH214_12160</name>
</gene>
<keyword evidence="3 5" id="KW-0687">Ribonucleoprotein</keyword>
<evidence type="ECO:0000256" key="4">
    <source>
        <dbReference type="ARBA" id="ARBA00035178"/>
    </source>
</evidence>
<reference evidence="7 8" key="1">
    <citation type="submission" date="2020-04" db="EMBL/GenBank/DDBJ databases">
        <title>Genome sequencing of novel species.</title>
        <authorList>
            <person name="Heo J."/>
            <person name="Kim S.-J."/>
            <person name="Kim J.-S."/>
            <person name="Hong S.-B."/>
            <person name="Kwon S.-W."/>
        </authorList>
    </citation>
    <scope>NUCLEOTIDE SEQUENCE [LARGE SCALE GENOMIC DNA]</scope>
    <source>
        <strain evidence="7 8">F39-2</strain>
    </source>
</reference>
<evidence type="ECO:0000313" key="8">
    <source>
        <dbReference type="Proteomes" id="UP000503278"/>
    </source>
</evidence>
<keyword evidence="2 5" id="KW-0689">Ribosomal protein</keyword>
<evidence type="ECO:0000256" key="2">
    <source>
        <dbReference type="ARBA" id="ARBA00022980"/>
    </source>
</evidence>
<dbReference type="AlphaFoldDB" id="A0A7L5E208"/>
<proteinExistence type="inferred from homology"/>
<evidence type="ECO:0000256" key="3">
    <source>
        <dbReference type="ARBA" id="ARBA00023274"/>
    </source>
</evidence>
<evidence type="ECO:0000256" key="6">
    <source>
        <dbReference type="SAM" id="MobiDB-lite"/>
    </source>
</evidence>
<dbReference type="InterPro" id="IPR002677">
    <property type="entry name" value="Ribosomal_bL32"/>
</dbReference>
<dbReference type="GO" id="GO:0003735">
    <property type="term" value="F:structural constituent of ribosome"/>
    <property type="evidence" value="ECO:0007669"/>
    <property type="project" value="InterPro"/>
</dbReference>
<dbReference type="NCBIfam" id="TIGR01031">
    <property type="entry name" value="rpmF_bact"/>
    <property type="match status" value="1"/>
</dbReference>
<protein>
    <recommendedName>
        <fullName evidence="4 5">Large ribosomal subunit protein bL32</fullName>
    </recommendedName>
</protein>
<organism evidence="7 8">
    <name type="scientific">Mucilaginibacter robiniae</name>
    <dbReference type="NCBI Taxonomy" id="2728022"/>
    <lineage>
        <taxon>Bacteria</taxon>
        <taxon>Pseudomonadati</taxon>
        <taxon>Bacteroidota</taxon>
        <taxon>Sphingobacteriia</taxon>
        <taxon>Sphingobacteriales</taxon>
        <taxon>Sphingobacteriaceae</taxon>
        <taxon>Mucilaginibacter</taxon>
    </lineage>
</organism>
<dbReference type="PANTHER" id="PTHR35534">
    <property type="entry name" value="50S RIBOSOMAL PROTEIN L32"/>
    <property type="match status" value="1"/>
</dbReference>
<dbReference type="InterPro" id="IPR044957">
    <property type="entry name" value="Ribosomal_bL32_bact"/>
</dbReference>
<dbReference type="GO" id="GO:0006412">
    <property type="term" value="P:translation"/>
    <property type="evidence" value="ECO:0007669"/>
    <property type="project" value="UniProtKB-UniRule"/>
</dbReference>
<evidence type="ECO:0000256" key="5">
    <source>
        <dbReference type="HAMAP-Rule" id="MF_00340"/>
    </source>
</evidence>
<dbReference type="InterPro" id="IPR011332">
    <property type="entry name" value="Ribosomal_zn-bd"/>
</dbReference>
<feature type="region of interest" description="Disordered" evidence="6">
    <location>
        <begin position="1"/>
        <end position="20"/>
    </location>
</feature>
<name>A0A7L5E208_9SPHI</name>
<feature type="compositionally biased region" description="Basic residues" evidence="6">
    <location>
        <begin position="1"/>
        <end position="19"/>
    </location>
</feature>
<sequence length="64" mass="7234">MPNPKRKFSKSRRDKRRTHYKAEAPTLTTCATTGAVHLPHRAYTVDGNLYYNGKLLIENTTATA</sequence>
<evidence type="ECO:0000313" key="7">
    <source>
        <dbReference type="EMBL" id="QJD96578.1"/>
    </source>
</evidence>
<dbReference type="KEGG" id="mrob:HH214_12160"/>
<dbReference type="Proteomes" id="UP000503278">
    <property type="component" value="Chromosome"/>
</dbReference>
<comment type="similarity">
    <text evidence="1 5">Belongs to the bacterial ribosomal protein bL32 family.</text>
</comment>
<dbReference type="SUPFAM" id="SSF57829">
    <property type="entry name" value="Zn-binding ribosomal proteins"/>
    <property type="match status" value="1"/>
</dbReference>